<comment type="caution">
    <text evidence="1">The sequence shown here is derived from an EMBL/GenBank/DDBJ whole genome shotgun (WGS) entry which is preliminary data.</text>
</comment>
<protein>
    <submittedName>
        <fullName evidence="1">Uncharacterized protein</fullName>
    </submittedName>
</protein>
<organism evidence="1 2">
    <name type="scientific">Paraprevotella clara YIT 11840</name>
    <dbReference type="NCBI Taxonomy" id="762968"/>
    <lineage>
        <taxon>Bacteria</taxon>
        <taxon>Pseudomonadati</taxon>
        <taxon>Bacteroidota</taxon>
        <taxon>Bacteroidia</taxon>
        <taxon>Bacteroidales</taxon>
        <taxon>Prevotellaceae</taxon>
        <taxon>Paraprevotella</taxon>
    </lineage>
</organism>
<reference evidence="1 2" key="1">
    <citation type="submission" date="2011-03" db="EMBL/GenBank/DDBJ databases">
        <authorList>
            <person name="Weinstock G."/>
            <person name="Sodergren E."/>
            <person name="Clifton S."/>
            <person name="Fulton L."/>
            <person name="Fulton B."/>
            <person name="Courtney L."/>
            <person name="Fronick C."/>
            <person name="Harrison M."/>
            <person name="Strong C."/>
            <person name="Farmer C."/>
            <person name="Delahaunty K."/>
            <person name="Markovic C."/>
            <person name="Hall O."/>
            <person name="Minx P."/>
            <person name="Tomlinson C."/>
            <person name="Mitreva M."/>
            <person name="Hou S."/>
            <person name="Chen J."/>
            <person name="Wollam A."/>
            <person name="Pepin K.H."/>
            <person name="Johnson M."/>
            <person name="Bhonagiri V."/>
            <person name="Zhang X."/>
            <person name="Suruliraj S."/>
            <person name="Warren W."/>
            <person name="Chinwalla A."/>
            <person name="Mardis E.R."/>
            <person name="Wilson R.K."/>
        </authorList>
    </citation>
    <scope>NUCLEOTIDE SEQUENCE [LARGE SCALE GENOMIC DNA]</scope>
    <source>
        <strain evidence="1 2">YIT 11840</strain>
    </source>
</reference>
<proteinExistence type="predicted"/>
<evidence type="ECO:0000313" key="2">
    <source>
        <dbReference type="Proteomes" id="UP000003598"/>
    </source>
</evidence>
<evidence type="ECO:0000313" key="1">
    <source>
        <dbReference type="EMBL" id="EHG99403.1"/>
    </source>
</evidence>
<gene>
    <name evidence="1" type="ORF">HMPREF9441_03020</name>
</gene>
<dbReference type="HOGENOM" id="CLU_3101794_0_0_10"/>
<keyword evidence="2" id="KW-1185">Reference proteome</keyword>
<dbReference type="STRING" id="762968.HMPREF9441_03020"/>
<sequence>MQIRLDFYLCSAKRGINLSRMKNRSAEKTLFLSASRIIHFLTLSEKRLENV</sequence>
<accession>G5SUG0</accession>
<dbReference type="Proteomes" id="UP000003598">
    <property type="component" value="Unassembled WGS sequence"/>
</dbReference>
<name>G5SUG0_9BACT</name>
<dbReference type="EMBL" id="AFFY01000045">
    <property type="protein sequence ID" value="EHG99403.1"/>
    <property type="molecule type" value="Genomic_DNA"/>
</dbReference>
<dbReference type="AlphaFoldDB" id="G5SUG0"/>